<feature type="domain" description="C2H2-type" evidence="1">
    <location>
        <begin position="100"/>
        <end position="121"/>
    </location>
</feature>
<dbReference type="EMBL" id="JAQJAN010000010">
    <property type="protein sequence ID" value="KAJ5719597.1"/>
    <property type="molecule type" value="Genomic_DNA"/>
</dbReference>
<dbReference type="PROSITE" id="PS00028">
    <property type="entry name" value="ZINC_FINGER_C2H2_1"/>
    <property type="match status" value="1"/>
</dbReference>
<evidence type="ECO:0000313" key="3">
    <source>
        <dbReference type="Proteomes" id="UP001215712"/>
    </source>
</evidence>
<proteinExistence type="predicted"/>
<gene>
    <name evidence="2" type="ORF">N7493_007175</name>
</gene>
<keyword evidence="3" id="KW-1185">Reference proteome</keyword>
<dbReference type="Proteomes" id="UP001215712">
    <property type="component" value="Unassembled WGS sequence"/>
</dbReference>
<organism evidence="2 3">
    <name type="scientific">Penicillium malachiteum</name>
    <dbReference type="NCBI Taxonomy" id="1324776"/>
    <lineage>
        <taxon>Eukaryota</taxon>
        <taxon>Fungi</taxon>
        <taxon>Dikarya</taxon>
        <taxon>Ascomycota</taxon>
        <taxon>Pezizomycotina</taxon>
        <taxon>Eurotiomycetes</taxon>
        <taxon>Eurotiomycetidae</taxon>
        <taxon>Eurotiales</taxon>
        <taxon>Aspergillaceae</taxon>
        <taxon>Penicillium</taxon>
    </lineage>
</organism>
<name>A0AAD6HJ39_9EURO</name>
<evidence type="ECO:0000313" key="2">
    <source>
        <dbReference type="EMBL" id="KAJ5719597.1"/>
    </source>
</evidence>
<accession>A0AAD6HJ39</accession>
<reference evidence="2" key="1">
    <citation type="journal article" date="2023" name="IMA Fungus">
        <title>Comparative genomic study of the Penicillium genus elucidates a diverse pangenome and 15 lateral gene transfer events.</title>
        <authorList>
            <person name="Petersen C."/>
            <person name="Sorensen T."/>
            <person name="Nielsen M.R."/>
            <person name="Sondergaard T.E."/>
            <person name="Sorensen J.L."/>
            <person name="Fitzpatrick D.A."/>
            <person name="Frisvad J.C."/>
            <person name="Nielsen K.L."/>
        </authorList>
    </citation>
    <scope>NUCLEOTIDE SEQUENCE</scope>
    <source>
        <strain evidence="2">IBT 17514</strain>
    </source>
</reference>
<protein>
    <recommendedName>
        <fullName evidence="1">C2H2-type domain-containing protein</fullName>
    </recommendedName>
</protein>
<sequence length="153" mass="18029">MASDSRYYFGGYIQLHDGRYWCRICGMWLGNYDNARIHCATTKAHSWCEPCERVFVSENALENHQLDSDLHNICWICEPEKDFDTERDLDHHLDNCHYFCEICEDYYQTEDDLKDHNIEEHWGCHTCGEPFSTKAARDGVSSPSHFYLASYIL</sequence>
<dbReference type="Pfam" id="PF12874">
    <property type="entry name" value="zf-met"/>
    <property type="match status" value="1"/>
</dbReference>
<dbReference type="AlphaFoldDB" id="A0AAD6HJ39"/>
<dbReference type="InterPro" id="IPR013087">
    <property type="entry name" value="Znf_C2H2_type"/>
</dbReference>
<evidence type="ECO:0000259" key="1">
    <source>
        <dbReference type="PROSITE" id="PS00028"/>
    </source>
</evidence>
<comment type="caution">
    <text evidence="2">The sequence shown here is derived from an EMBL/GenBank/DDBJ whole genome shotgun (WGS) entry which is preliminary data.</text>
</comment>
<reference evidence="2" key="2">
    <citation type="submission" date="2023-01" db="EMBL/GenBank/DDBJ databases">
        <authorList>
            <person name="Petersen C."/>
        </authorList>
    </citation>
    <scope>NUCLEOTIDE SEQUENCE</scope>
    <source>
        <strain evidence="2">IBT 17514</strain>
    </source>
</reference>
<dbReference type="SMART" id="SM00355">
    <property type="entry name" value="ZnF_C2H2"/>
    <property type="match status" value="4"/>
</dbReference>